<dbReference type="WBParaSite" id="PSU_v2.g15924.t1">
    <property type="protein sequence ID" value="PSU_v2.g15924.t1"/>
    <property type="gene ID" value="PSU_v2.g15924"/>
</dbReference>
<name>A0A914Y9G5_9BILA</name>
<feature type="signal peptide" evidence="1">
    <location>
        <begin position="1"/>
        <end position="20"/>
    </location>
</feature>
<accession>A0A914Y9G5</accession>
<proteinExistence type="predicted"/>
<keyword evidence="1" id="KW-0732">Signal</keyword>
<organism evidence="2 3">
    <name type="scientific">Panagrolaimus superbus</name>
    <dbReference type="NCBI Taxonomy" id="310955"/>
    <lineage>
        <taxon>Eukaryota</taxon>
        <taxon>Metazoa</taxon>
        <taxon>Ecdysozoa</taxon>
        <taxon>Nematoda</taxon>
        <taxon>Chromadorea</taxon>
        <taxon>Rhabditida</taxon>
        <taxon>Tylenchina</taxon>
        <taxon>Panagrolaimomorpha</taxon>
        <taxon>Panagrolaimoidea</taxon>
        <taxon>Panagrolaimidae</taxon>
        <taxon>Panagrolaimus</taxon>
    </lineage>
</organism>
<sequence length="209" mass="22365">MWKNFVLIVLEMAYFESVTSCAGGIGGNGVLINPSISMKFHPPTAWTYPETTAATDLSYFPGQPLTQNEAQLRANGDIESAVLAGLQTLQIPTTGVTVTPQYSPPLVSDCKKLTVATTGQFGFEEGGAITKLITPPGPAGITAIFCSQRNFAGTPPSLVFTMVDFIQQASVKIDGITLSEYQATLLAAKVSQYLMLNSRVDFTEEVMVN</sequence>
<reference evidence="3" key="1">
    <citation type="submission" date="2022-11" db="UniProtKB">
        <authorList>
            <consortium name="WormBaseParasite"/>
        </authorList>
    </citation>
    <scope>IDENTIFICATION</scope>
</reference>
<evidence type="ECO:0000313" key="3">
    <source>
        <dbReference type="WBParaSite" id="PSU_v2.g15924.t1"/>
    </source>
</evidence>
<dbReference type="Proteomes" id="UP000887577">
    <property type="component" value="Unplaced"/>
</dbReference>
<evidence type="ECO:0000313" key="2">
    <source>
        <dbReference type="Proteomes" id="UP000887577"/>
    </source>
</evidence>
<keyword evidence="2" id="KW-1185">Reference proteome</keyword>
<dbReference type="AlphaFoldDB" id="A0A914Y9G5"/>
<evidence type="ECO:0000256" key="1">
    <source>
        <dbReference type="SAM" id="SignalP"/>
    </source>
</evidence>
<feature type="chain" id="PRO_5038100099" evidence="1">
    <location>
        <begin position="21"/>
        <end position="209"/>
    </location>
</feature>
<protein>
    <submittedName>
        <fullName evidence="3">Uncharacterized protein</fullName>
    </submittedName>
</protein>